<reference evidence="1 2" key="1">
    <citation type="submission" date="2019-05" db="EMBL/GenBank/DDBJ databases">
        <title>Another draft genome of Portunus trituberculatus and its Hox gene families provides insights of decapod evolution.</title>
        <authorList>
            <person name="Jeong J.-H."/>
            <person name="Song I."/>
            <person name="Kim S."/>
            <person name="Choi T."/>
            <person name="Kim D."/>
            <person name="Ryu S."/>
            <person name="Kim W."/>
        </authorList>
    </citation>
    <scope>NUCLEOTIDE SEQUENCE [LARGE SCALE GENOMIC DNA]</scope>
    <source>
        <tissue evidence="1">Muscle</tissue>
    </source>
</reference>
<name>A0A5B7IIZ0_PORTR</name>
<comment type="caution">
    <text evidence="1">The sequence shown here is derived from an EMBL/GenBank/DDBJ whole genome shotgun (WGS) entry which is preliminary data.</text>
</comment>
<gene>
    <name evidence="1" type="ORF">E2C01_076118</name>
</gene>
<accession>A0A5B7IIZ0</accession>
<protein>
    <submittedName>
        <fullName evidence="1">Uncharacterized protein</fullName>
    </submittedName>
</protein>
<organism evidence="1 2">
    <name type="scientific">Portunus trituberculatus</name>
    <name type="common">Swimming crab</name>
    <name type="synonym">Neptunus trituberculatus</name>
    <dbReference type="NCBI Taxonomy" id="210409"/>
    <lineage>
        <taxon>Eukaryota</taxon>
        <taxon>Metazoa</taxon>
        <taxon>Ecdysozoa</taxon>
        <taxon>Arthropoda</taxon>
        <taxon>Crustacea</taxon>
        <taxon>Multicrustacea</taxon>
        <taxon>Malacostraca</taxon>
        <taxon>Eumalacostraca</taxon>
        <taxon>Eucarida</taxon>
        <taxon>Decapoda</taxon>
        <taxon>Pleocyemata</taxon>
        <taxon>Brachyura</taxon>
        <taxon>Eubrachyura</taxon>
        <taxon>Portunoidea</taxon>
        <taxon>Portunidae</taxon>
        <taxon>Portuninae</taxon>
        <taxon>Portunus</taxon>
    </lineage>
</organism>
<keyword evidence="2" id="KW-1185">Reference proteome</keyword>
<sequence length="60" mass="6701">MKLVKEQEAVKNVSTRDGIILAWLHSGGRPVVINNPDDLQKLGITTPDWENHSLGHMARI</sequence>
<evidence type="ECO:0000313" key="1">
    <source>
        <dbReference type="EMBL" id="MPC81497.1"/>
    </source>
</evidence>
<dbReference type="AlphaFoldDB" id="A0A5B7IIZ0"/>
<proteinExistence type="predicted"/>
<evidence type="ECO:0000313" key="2">
    <source>
        <dbReference type="Proteomes" id="UP000324222"/>
    </source>
</evidence>
<dbReference type="Proteomes" id="UP000324222">
    <property type="component" value="Unassembled WGS sequence"/>
</dbReference>
<dbReference type="EMBL" id="VSRR010057151">
    <property type="protein sequence ID" value="MPC81497.1"/>
    <property type="molecule type" value="Genomic_DNA"/>
</dbReference>